<feature type="compositionally biased region" description="Low complexity" evidence="1">
    <location>
        <begin position="102"/>
        <end position="119"/>
    </location>
</feature>
<comment type="caution">
    <text evidence="2">The sequence shown here is derived from an EMBL/GenBank/DDBJ whole genome shotgun (WGS) entry which is preliminary data.</text>
</comment>
<gene>
    <name evidence="2" type="ORF">D9613_012545</name>
</gene>
<evidence type="ECO:0000313" key="2">
    <source>
        <dbReference type="EMBL" id="KAF4615641.1"/>
    </source>
</evidence>
<organism evidence="2 3">
    <name type="scientific">Agrocybe pediades</name>
    <dbReference type="NCBI Taxonomy" id="84607"/>
    <lineage>
        <taxon>Eukaryota</taxon>
        <taxon>Fungi</taxon>
        <taxon>Dikarya</taxon>
        <taxon>Basidiomycota</taxon>
        <taxon>Agaricomycotina</taxon>
        <taxon>Agaricomycetes</taxon>
        <taxon>Agaricomycetidae</taxon>
        <taxon>Agaricales</taxon>
        <taxon>Agaricineae</taxon>
        <taxon>Strophariaceae</taxon>
        <taxon>Agrocybe</taxon>
    </lineage>
</organism>
<keyword evidence="3" id="KW-1185">Reference proteome</keyword>
<reference evidence="2 3" key="1">
    <citation type="submission" date="2019-12" db="EMBL/GenBank/DDBJ databases">
        <authorList>
            <person name="Floudas D."/>
            <person name="Bentzer J."/>
            <person name="Ahren D."/>
            <person name="Johansson T."/>
            <person name="Persson P."/>
            <person name="Tunlid A."/>
        </authorList>
    </citation>
    <scope>NUCLEOTIDE SEQUENCE [LARGE SCALE GENOMIC DNA]</scope>
    <source>
        <strain evidence="2 3">CBS 102.39</strain>
    </source>
</reference>
<evidence type="ECO:0000313" key="3">
    <source>
        <dbReference type="Proteomes" id="UP000521872"/>
    </source>
</evidence>
<protein>
    <submittedName>
        <fullName evidence="2">Uncharacterized protein</fullName>
    </submittedName>
</protein>
<dbReference type="AlphaFoldDB" id="A0A8H4VLZ7"/>
<evidence type="ECO:0000256" key="1">
    <source>
        <dbReference type="SAM" id="MobiDB-lite"/>
    </source>
</evidence>
<dbReference type="EMBL" id="JAACJL010000034">
    <property type="protein sequence ID" value="KAF4615641.1"/>
    <property type="molecule type" value="Genomic_DNA"/>
</dbReference>
<feature type="compositionally biased region" description="Polar residues" evidence="1">
    <location>
        <begin position="52"/>
        <end position="83"/>
    </location>
</feature>
<accession>A0A8H4VLZ7</accession>
<name>A0A8H4VLZ7_9AGAR</name>
<dbReference type="Proteomes" id="UP000521872">
    <property type="component" value="Unassembled WGS sequence"/>
</dbReference>
<sequence>MDVRPNAEVRLRYRLTSGPPQLSDIHHHRLPPGPPPVRHCCLSSRYSSRLSQTGTSADDLTMMNGPNQSSLRRGTNSAPTSETPMVLASNKPSNGPLPARMFSSPAAAVAPPSTTPPFTRSGDQDSLLSKPIYR</sequence>
<feature type="region of interest" description="Disordered" evidence="1">
    <location>
        <begin position="45"/>
        <end position="134"/>
    </location>
</feature>
<proteinExistence type="predicted"/>